<organism evidence="2 3">
    <name type="scientific">Paraglomus brasilianum</name>
    <dbReference type="NCBI Taxonomy" id="144538"/>
    <lineage>
        <taxon>Eukaryota</taxon>
        <taxon>Fungi</taxon>
        <taxon>Fungi incertae sedis</taxon>
        <taxon>Mucoromycota</taxon>
        <taxon>Glomeromycotina</taxon>
        <taxon>Glomeromycetes</taxon>
        <taxon>Paraglomerales</taxon>
        <taxon>Paraglomeraceae</taxon>
        <taxon>Paraglomus</taxon>
    </lineage>
</organism>
<sequence>MLQQFLRIKIPVTFADFEQFSKDMICLMNWQTDVLSTARAVNKATTSVMENNNIYITSVDDTPQKKKSNKNQPLPKSPSPDSSPPSSPSPGSKSSGRDLMQPDLEKKVENLSLTDSSDLKDEKQRNIASETKFEADIDLEFTSKLVTNNKLVEGVEKYAERLGIKEYTENKDMWKKFYDVFGPDFVWPPTMKLGERREVLDYIIDPEWEPTGEELARNTIEYRRLLESGTLDASQGSHILIINGKLDSYGNKISPEDDEKLEKKYPGCLYAPVVERTALIRKFLAMDDQTRKEWQSHICIQNVLNSRDEVIMANTEQNFRMVIDIGSTMTIIPNFVRQQLYNPKDGWERLSFSPDGYGDTAKLTQASREWLGVWVTGPIGPTGLEQENCIHGKKSPLMSIVV</sequence>
<comment type="caution">
    <text evidence="2">The sequence shown here is derived from an EMBL/GenBank/DDBJ whole genome shotgun (WGS) entry which is preliminary data.</text>
</comment>
<dbReference type="EMBL" id="CAJVPI010002360">
    <property type="protein sequence ID" value="CAG8641843.1"/>
    <property type="molecule type" value="Genomic_DNA"/>
</dbReference>
<feature type="compositionally biased region" description="Pro residues" evidence="1">
    <location>
        <begin position="75"/>
        <end position="88"/>
    </location>
</feature>
<dbReference type="Proteomes" id="UP000789739">
    <property type="component" value="Unassembled WGS sequence"/>
</dbReference>
<keyword evidence="3" id="KW-1185">Reference proteome</keyword>
<protein>
    <submittedName>
        <fullName evidence="2">8361_t:CDS:1</fullName>
    </submittedName>
</protein>
<reference evidence="2" key="1">
    <citation type="submission" date="2021-06" db="EMBL/GenBank/DDBJ databases">
        <authorList>
            <person name="Kallberg Y."/>
            <person name="Tangrot J."/>
            <person name="Rosling A."/>
        </authorList>
    </citation>
    <scope>NUCLEOTIDE SEQUENCE</scope>
    <source>
        <strain evidence="2">BR232B</strain>
    </source>
</reference>
<dbReference type="AlphaFoldDB" id="A0A9N9DN31"/>
<evidence type="ECO:0000313" key="3">
    <source>
        <dbReference type="Proteomes" id="UP000789739"/>
    </source>
</evidence>
<name>A0A9N9DN31_9GLOM</name>
<evidence type="ECO:0000256" key="1">
    <source>
        <dbReference type="SAM" id="MobiDB-lite"/>
    </source>
</evidence>
<proteinExistence type="predicted"/>
<evidence type="ECO:0000313" key="2">
    <source>
        <dbReference type="EMBL" id="CAG8641843.1"/>
    </source>
</evidence>
<dbReference type="OrthoDB" id="2442314at2759"/>
<feature type="region of interest" description="Disordered" evidence="1">
    <location>
        <begin position="55"/>
        <end position="99"/>
    </location>
</feature>
<gene>
    <name evidence="2" type="ORF">PBRASI_LOCUS9818</name>
</gene>
<accession>A0A9N9DN31</accession>